<dbReference type="Proteomes" id="UP000183376">
    <property type="component" value="Chromosome I"/>
</dbReference>
<feature type="region of interest" description="Disordered" evidence="1">
    <location>
        <begin position="47"/>
        <end position="69"/>
    </location>
</feature>
<proteinExistence type="predicted"/>
<evidence type="ECO:0000313" key="3">
    <source>
        <dbReference type="Proteomes" id="UP000183376"/>
    </source>
</evidence>
<dbReference type="AlphaFoldDB" id="A0A1H0CCW2"/>
<evidence type="ECO:0000256" key="1">
    <source>
        <dbReference type="SAM" id="MobiDB-lite"/>
    </source>
</evidence>
<gene>
    <name evidence="2" type="ORF">SAMN04489726_7154</name>
</gene>
<keyword evidence="3" id="KW-1185">Reference proteome</keyword>
<dbReference type="EMBL" id="LT629701">
    <property type="protein sequence ID" value="SDN55715.1"/>
    <property type="molecule type" value="Genomic_DNA"/>
</dbReference>
<sequence length="69" mass="7087">MCERGVQFGEVVDKGSGFPVAIALARLGLVGTPIVLRLRTATAAERVQQPLSRGGAAGAAPEPVSRSSR</sequence>
<evidence type="ECO:0000313" key="2">
    <source>
        <dbReference type="EMBL" id="SDN55715.1"/>
    </source>
</evidence>
<reference evidence="2 3" key="1">
    <citation type="submission" date="2016-10" db="EMBL/GenBank/DDBJ databases">
        <authorList>
            <person name="de Groot N.N."/>
        </authorList>
    </citation>
    <scope>NUCLEOTIDE SEQUENCE [LARGE SCALE GENOMIC DNA]</scope>
    <source>
        <strain evidence="2 3">DSM 44149</strain>
    </source>
</reference>
<accession>A0A1H0CCW2</accession>
<protein>
    <submittedName>
        <fullName evidence="2">Uncharacterized protein</fullName>
    </submittedName>
</protein>
<name>A0A1H0CCW2_ALLAB</name>
<organism evidence="2 3">
    <name type="scientific">Allokutzneria albata</name>
    <name type="common">Kibdelosporangium albatum</name>
    <dbReference type="NCBI Taxonomy" id="211114"/>
    <lineage>
        <taxon>Bacteria</taxon>
        <taxon>Bacillati</taxon>
        <taxon>Actinomycetota</taxon>
        <taxon>Actinomycetes</taxon>
        <taxon>Pseudonocardiales</taxon>
        <taxon>Pseudonocardiaceae</taxon>
        <taxon>Allokutzneria</taxon>
    </lineage>
</organism>